<dbReference type="AlphaFoldDB" id="A0A653CFB1"/>
<evidence type="ECO:0000313" key="3">
    <source>
        <dbReference type="Proteomes" id="UP000410492"/>
    </source>
</evidence>
<accession>A0A653CFB1</accession>
<evidence type="ECO:0000256" key="1">
    <source>
        <dbReference type="SAM" id="MobiDB-lite"/>
    </source>
</evidence>
<keyword evidence="3" id="KW-1185">Reference proteome</keyword>
<name>A0A653CFB1_CALMS</name>
<feature type="region of interest" description="Disordered" evidence="1">
    <location>
        <begin position="1"/>
        <end position="27"/>
    </location>
</feature>
<organism evidence="2 3">
    <name type="scientific">Callosobruchus maculatus</name>
    <name type="common">Southern cowpea weevil</name>
    <name type="synonym">Pulse bruchid</name>
    <dbReference type="NCBI Taxonomy" id="64391"/>
    <lineage>
        <taxon>Eukaryota</taxon>
        <taxon>Metazoa</taxon>
        <taxon>Ecdysozoa</taxon>
        <taxon>Arthropoda</taxon>
        <taxon>Hexapoda</taxon>
        <taxon>Insecta</taxon>
        <taxon>Pterygota</taxon>
        <taxon>Neoptera</taxon>
        <taxon>Endopterygota</taxon>
        <taxon>Coleoptera</taxon>
        <taxon>Polyphaga</taxon>
        <taxon>Cucujiformia</taxon>
        <taxon>Chrysomeloidea</taxon>
        <taxon>Chrysomelidae</taxon>
        <taxon>Bruchinae</taxon>
        <taxon>Bruchini</taxon>
        <taxon>Callosobruchus</taxon>
    </lineage>
</organism>
<sequence length="112" mass="12407">QRQRPLTAEKNKFASPAPARSGRRRARETCSDVGRCNRVVPATAARGCVATHAPRRQSAMNLVLAQIQSRLTSYRFFPKSGENPQRCSQFLSRIFPVGVTISDRVCLDVSSC</sequence>
<gene>
    <name evidence="2" type="ORF">CALMAC_LOCUS8106</name>
</gene>
<dbReference type="Proteomes" id="UP000410492">
    <property type="component" value="Unassembled WGS sequence"/>
</dbReference>
<reference evidence="2 3" key="1">
    <citation type="submission" date="2019-01" db="EMBL/GenBank/DDBJ databases">
        <authorList>
            <person name="Sayadi A."/>
        </authorList>
    </citation>
    <scope>NUCLEOTIDE SEQUENCE [LARGE SCALE GENOMIC DNA]</scope>
</reference>
<protein>
    <submittedName>
        <fullName evidence="2">Uncharacterized protein</fullName>
    </submittedName>
</protein>
<evidence type="ECO:0000313" key="2">
    <source>
        <dbReference type="EMBL" id="VEN45760.1"/>
    </source>
</evidence>
<feature type="non-terminal residue" evidence="2">
    <location>
        <position position="1"/>
    </location>
</feature>
<dbReference type="EMBL" id="CAACVG010007500">
    <property type="protein sequence ID" value="VEN45760.1"/>
    <property type="molecule type" value="Genomic_DNA"/>
</dbReference>
<proteinExistence type="predicted"/>